<comment type="caution">
    <text evidence="4">The sequence shown here is derived from an EMBL/GenBank/DDBJ whole genome shotgun (WGS) entry which is preliminary data.</text>
</comment>
<feature type="domain" description="EGF-like" evidence="3">
    <location>
        <begin position="414"/>
        <end position="459"/>
    </location>
</feature>
<dbReference type="Proteomes" id="UP000008974">
    <property type="component" value="Unassembled WGS sequence"/>
</dbReference>
<dbReference type="AlphaFoldDB" id="E1F8Q5"/>
<dbReference type="SMART" id="SM00181">
    <property type="entry name" value="EGF"/>
    <property type="match status" value="7"/>
</dbReference>
<evidence type="ECO:0000259" key="3">
    <source>
        <dbReference type="SMART" id="SM00181"/>
    </source>
</evidence>
<feature type="chain" id="PRO_5003145076" evidence="2">
    <location>
        <begin position="20"/>
        <end position="778"/>
    </location>
</feature>
<dbReference type="InterPro" id="IPR005127">
    <property type="entry name" value="Giardia_VSP"/>
</dbReference>
<dbReference type="InterPro" id="IPR006212">
    <property type="entry name" value="Furin_repeat"/>
</dbReference>
<feature type="domain" description="EGF-like" evidence="3">
    <location>
        <begin position="343"/>
        <end position="374"/>
    </location>
</feature>
<keyword evidence="2" id="KW-0732">Signal</keyword>
<feature type="signal peptide" evidence="2">
    <location>
        <begin position="1"/>
        <end position="19"/>
    </location>
</feature>
<feature type="domain" description="EGF-like" evidence="3">
    <location>
        <begin position="189"/>
        <end position="220"/>
    </location>
</feature>
<gene>
    <name evidence="4" type="ORF">GLP15_2294</name>
</gene>
<dbReference type="SMART" id="SM00261">
    <property type="entry name" value="FU"/>
    <property type="match status" value="5"/>
</dbReference>
<protein>
    <submittedName>
        <fullName evidence="4">VSP</fullName>
    </submittedName>
</protein>
<sequence>MLFAVLYLALGTLAAPCQPDGDHVATCQTGKCETVGGAEICTECKAGGVPIDGFCWPASSPSAALAGCVPGASSGVCTRCSSEGHFLFMGGCFKKGNASSQTLGDSICETAQDGRCTKCKTDGNVFQNKADSPALGSECILCSDTTGANGNTGADKCLKCTSPAGSTGAATCKMCEEGYFLNTDGACEKCNSSCLTCSGGGDTKCISCKANTYLLANKCVQNNNCGSGKYADPRSNECVDCGIDGCEACEYSAVIEGPKCTACNGSNNLVREEADETTTCVDDTGCVKGSTHIVDNTNTKKCLRCGNNAEGGILGCDTCSSKAACTKCQDGYVKKALDNTCEACGNNCATCTTKGQCDSCLLGFFHDTGAHSCTACASNCETCTEANNPNRCTTCMPGFFPIDAADSQGKKCVACDSIENKGLEGCSACSNSGGFKCTDCKVNYKRQSKGEAPDDFICIKVCEDEAACGGTAGACDAVVIDDAGKELHYCSFCGDTSQAPINGKCVAAGSYDSNTCSKGVCTQCTANYFLYMNGCYKIGQTPGQYMCTAAATGFCTAPDSKKKFFNIPEATKQEQSVLACGNPLGTVTGADGTAKAYVGVPSCTACTPPSAPSNGGMAAAKCTACEAPKKPNQDGSGCTLCAVAECKSCITDDVCEVCENSKKPNKAGNACYACSPEGCSHCSADNRCEACADGGKRPSLDGAQCITCDIDRCTRCSAEGVCGECEAGYAPKDGKCEPGSTGPNLSTGAIAGISVAVVVVVGGLVGFLCWWFICRGKA</sequence>
<feature type="domain" description="EGF-like" evidence="3">
    <location>
        <begin position="707"/>
        <end position="737"/>
    </location>
</feature>
<feature type="domain" description="EGF-like" evidence="3">
    <location>
        <begin position="375"/>
        <end position="413"/>
    </location>
</feature>
<evidence type="ECO:0000313" key="4">
    <source>
        <dbReference type="EMBL" id="EFO61160.1"/>
    </source>
</evidence>
<dbReference type="OrthoDB" id="300641at2759"/>
<dbReference type="EMBL" id="ACVC01000283">
    <property type="protein sequence ID" value="EFO61160.1"/>
    <property type="molecule type" value="Genomic_DNA"/>
</dbReference>
<proteinExistence type="predicted"/>
<dbReference type="Pfam" id="PF03302">
    <property type="entry name" value="VSP"/>
    <property type="match status" value="1"/>
</dbReference>
<dbReference type="InterPro" id="IPR009030">
    <property type="entry name" value="Growth_fac_rcpt_cys_sf"/>
</dbReference>
<reference evidence="4 5" key="1">
    <citation type="journal article" date="2010" name="BMC Genomics">
        <title>Genome analysis and comparative genomics of a Giardia intestinalis assemblage E isolate.</title>
        <authorList>
            <person name="Jerlstrom-Hultqvist J."/>
            <person name="Franzen O."/>
            <person name="Ankarklev J."/>
            <person name="Xu F."/>
            <person name="Nohynkova E."/>
            <person name="Andersson J.O."/>
            <person name="Svard S.G."/>
            <person name="Andersson B."/>
        </authorList>
    </citation>
    <scope>NUCLEOTIDE SEQUENCE [LARGE SCALE GENOMIC DNA]</scope>
    <source>
        <strain evidence="4 5">P15</strain>
    </source>
</reference>
<keyword evidence="1" id="KW-0472">Membrane</keyword>
<keyword evidence="1" id="KW-1133">Transmembrane helix</keyword>
<organism evidence="4 5">
    <name type="scientific">Giardia intestinalis (strain P15)</name>
    <name type="common">Giardia lamblia</name>
    <dbReference type="NCBI Taxonomy" id="658858"/>
    <lineage>
        <taxon>Eukaryota</taxon>
        <taxon>Metamonada</taxon>
        <taxon>Diplomonadida</taxon>
        <taxon>Hexamitidae</taxon>
        <taxon>Giardiinae</taxon>
        <taxon>Giardia</taxon>
    </lineage>
</organism>
<name>E1F8Q5_GIAIA</name>
<dbReference type="PANTHER" id="PTHR23275:SF100">
    <property type="entry name" value="EGF-LIKE DOMAIN-CONTAINING PROTEIN"/>
    <property type="match status" value="1"/>
</dbReference>
<dbReference type="Gene3D" id="2.10.220.10">
    <property type="entry name" value="Hormone Receptor, Insulin-like Growth Factor Receptor 1, Chain A, domain 2"/>
    <property type="match status" value="2"/>
</dbReference>
<evidence type="ECO:0000256" key="2">
    <source>
        <dbReference type="SAM" id="SignalP"/>
    </source>
</evidence>
<feature type="transmembrane region" description="Helical" evidence="1">
    <location>
        <begin position="749"/>
        <end position="773"/>
    </location>
</feature>
<dbReference type="CDD" id="cd00064">
    <property type="entry name" value="FU"/>
    <property type="match status" value="1"/>
</dbReference>
<dbReference type="InterPro" id="IPR052798">
    <property type="entry name" value="Giardia_VSA"/>
</dbReference>
<dbReference type="VEuPathDB" id="GiardiaDB:GLP15_2294"/>
<evidence type="ECO:0000256" key="1">
    <source>
        <dbReference type="SAM" id="Phobius"/>
    </source>
</evidence>
<dbReference type="InterPro" id="IPR000742">
    <property type="entry name" value="EGF"/>
</dbReference>
<dbReference type="OMA" id="APINGKC"/>
<evidence type="ECO:0000313" key="5">
    <source>
        <dbReference type="Proteomes" id="UP000008974"/>
    </source>
</evidence>
<feature type="domain" description="EGF-like" evidence="3">
    <location>
        <begin position="304"/>
        <end position="342"/>
    </location>
</feature>
<dbReference type="SUPFAM" id="SSF57184">
    <property type="entry name" value="Growth factor receptor domain"/>
    <property type="match status" value="3"/>
</dbReference>
<feature type="domain" description="EGF-like" evidence="3">
    <location>
        <begin position="141"/>
        <end position="188"/>
    </location>
</feature>
<keyword evidence="1" id="KW-0812">Transmembrane</keyword>
<accession>E1F8Q5</accession>
<dbReference type="PANTHER" id="PTHR23275">
    <property type="entry name" value="CABRIOLET.-RELATED"/>
    <property type="match status" value="1"/>
</dbReference>